<dbReference type="Proteomes" id="UP000249577">
    <property type="component" value="Unassembled WGS sequence"/>
</dbReference>
<feature type="chain" id="PRO_5016012618" evidence="3">
    <location>
        <begin position="25"/>
        <end position="235"/>
    </location>
</feature>
<evidence type="ECO:0000313" key="5">
    <source>
        <dbReference type="EMBL" id="PZQ17172.1"/>
    </source>
</evidence>
<dbReference type="AlphaFoldDB" id="A0A2W5KJS6"/>
<evidence type="ECO:0000259" key="4">
    <source>
        <dbReference type="Pfam" id="PF01464"/>
    </source>
</evidence>
<feature type="signal peptide" evidence="3">
    <location>
        <begin position="1"/>
        <end position="24"/>
    </location>
</feature>
<dbReference type="PANTHER" id="PTHR37423">
    <property type="entry name" value="SOLUBLE LYTIC MUREIN TRANSGLYCOSYLASE-RELATED"/>
    <property type="match status" value="1"/>
</dbReference>
<dbReference type="Pfam" id="PF01464">
    <property type="entry name" value="SLT"/>
    <property type="match status" value="1"/>
</dbReference>
<evidence type="ECO:0000256" key="3">
    <source>
        <dbReference type="SAM" id="SignalP"/>
    </source>
</evidence>
<keyword evidence="3" id="KW-0732">Signal</keyword>
<comment type="caution">
    <text evidence="5">The sequence shown here is derived from an EMBL/GenBank/DDBJ whole genome shotgun (WGS) entry which is preliminary data.</text>
</comment>
<dbReference type="PANTHER" id="PTHR37423:SF2">
    <property type="entry name" value="MEMBRANE-BOUND LYTIC MUREIN TRANSGLYCOSYLASE C"/>
    <property type="match status" value="1"/>
</dbReference>
<evidence type="ECO:0000256" key="2">
    <source>
        <dbReference type="ARBA" id="ARBA00009387"/>
    </source>
</evidence>
<proteinExistence type="inferred from homology"/>
<sequence length="235" mass="23801">MRGLAATLAAAACAALMGGATASAEPQPDSPAQDAAAAVSSLPASGRAAYRALVERESARQGLPAEVAEAVMAVESGYDPSARGGAGEVGLMQVMPGTARMLGFAGTTDELADPATNIRYGVTYLARAWRLAGQDICTATMKYRAGHGETRFSQLSVNYCVAVRSKLSARGYAVTGVVPAATFGFGATAPRGARLAGGGCRGLCLKGSGPGTDVAALNQRLESIVFSVKVVSAKR</sequence>
<gene>
    <name evidence="5" type="ORF">DI565_07320</name>
</gene>
<comment type="similarity">
    <text evidence="1">Belongs to the transglycosylase Slt family.</text>
</comment>
<evidence type="ECO:0000313" key="6">
    <source>
        <dbReference type="Proteomes" id="UP000249577"/>
    </source>
</evidence>
<feature type="domain" description="Transglycosylase SLT" evidence="4">
    <location>
        <begin position="54"/>
        <end position="152"/>
    </location>
</feature>
<reference evidence="5 6" key="1">
    <citation type="submission" date="2017-08" db="EMBL/GenBank/DDBJ databases">
        <title>Infants hospitalized years apart are colonized by the same room-sourced microbial strains.</title>
        <authorList>
            <person name="Brooks B."/>
            <person name="Olm M.R."/>
            <person name="Firek B.A."/>
            <person name="Baker R."/>
            <person name="Thomas B.C."/>
            <person name="Morowitz M.J."/>
            <person name="Banfield J.F."/>
        </authorList>
    </citation>
    <scope>NUCLEOTIDE SEQUENCE [LARGE SCALE GENOMIC DNA]</scope>
    <source>
        <strain evidence="5">S2_005_003_R2_43</strain>
    </source>
</reference>
<dbReference type="Gene3D" id="1.10.530.10">
    <property type="match status" value="1"/>
</dbReference>
<evidence type="ECO:0000256" key="1">
    <source>
        <dbReference type="ARBA" id="ARBA00007734"/>
    </source>
</evidence>
<dbReference type="InterPro" id="IPR023346">
    <property type="entry name" value="Lysozyme-like_dom_sf"/>
</dbReference>
<protein>
    <submittedName>
        <fullName evidence="5">Transglycosylase</fullName>
    </submittedName>
</protein>
<comment type="similarity">
    <text evidence="2">Belongs to the virb1 family.</text>
</comment>
<name>A0A2W5KJS6_ANCNO</name>
<dbReference type="SUPFAM" id="SSF53955">
    <property type="entry name" value="Lysozyme-like"/>
    <property type="match status" value="1"/>
</dbReference>
<accession>A0A2W5KJS6</accession>
<dbReference type="EMBL" id="QFPN01000003">
    <property type="protein sequence ID" value="PZQ17172.1"/>
    <property type="molecule type" value="Genomic_DNA"/>
</dbReference>
<organism evidence="5 6">
    <name type="scientific">Ancylobacter novellus</name>
    <name type="common">Thiobacillus novellus</name>
    <dbReference type="NCBI Taxonomy" id="921"/>
    <lineage>
        <taxon>Bacteria</taxon>
        <taxon>Pseudomonadati</taxon>
        <taxon>Pseudomonadota</taxon>
        <taxon>Alphaproteobacteria</taxon>
        <taxon>Hyphomicrobiales</taxon>
        <taxon>Xanthobacteraceae</taxon>
        <taxon>Ancylobacter</taxon>
    </lineage>
</organism>
<dbReference type="InterPro" id="IPR008258">
    <property type="entry name" value="Transglycosylase_SLT_dom_1"/>
</dbReference>